<organism evidence="10 11">
    <name type="scientific">Candidatus Eisenbergiella merdipullorum</name>
    <dbReference type="NCBI Taxonomy" id="2838553"/>
    <lineage>
        <taxon>Bacteria</taxon>
        <taxon>Bacillati</taxon>
        <taxon>Bacillota</taxon>
        <taxon>Clostridia</taxon>
        <taxon>Lachnospirales</taxon>
        <taxon>Lachnospiraceae</taxon>
        <taxon>Eisenbergiella</taxon>
    </lineage>
</organism>
<feature type="domain" description="Histidine kinase" evidence="9">
    <location>
        <begin position="129"/>
        <end position="352"/>
    </location>
</feature>
<feature type="transmembrane region" description="Helical" evidence="8">
    <location>
        <begin position="12"/>
        <end position="34"/>
    </location>
</feature>
<evidence type="ECO:0000313" key="10">
    <source>
        <dbReference type="EMBL" id="HJA94596.1"/>
    </source>
</evidence>
<dbReference type="InterPro" id="IPR036890">
    <property type="entry name" value="HATPase_C_sf"/>
</dbReference>
<dbReference type="SUPFAM" id="SSF55874">
    <property type="entry name" value="ATPase domain of HSP90 chaperone/DNA topoisomerase II/histidine kinase"/>
    <property type="match status" value="1"/>
</dbReference>
<dbReference type="SMART" id="SM00387">
    <property type="entry name" value="HATPase_c"/>
    <property type="match status" value="1"/>
</dbReference>
<accession>A0A9D2I776</accession>
<dbReference type="EMBL" id="DWYY01000186">
    <property type="protein sequence ID" value="HJA94596.1"/>
    <property type="molecule type" value="Genomic_DNA"/>
</dbReference>
<keyword evidence="8" id="KW-0812">Transmembrane</keyword>
<proteinExistence type="predicted"/>
<dbReference type="InterPro" id="IPR050351">
    <property type="entry name" value="BphY/WalK/GraS-like"/>
</dbReference>
<dbReference type="InterPro" id="IPR003661">
    <property type="entry name" value="HisK_dim/P_dom"/>
</dbReference>
<dbReference type="Pfam" id="PF02518">
    <property type="entry name" value="HATPase_c"/>
    <property type="match status" value="1"/>
</dbReference>
<evidence type="ECO:0000256" key="3">
    <source>
        <dbReference type="ARBA" id="ARBA00012438"/>
    </source>
</evidence>
<comment type="caution">
    <text evidence="10">The sequence shown here is derived from an EMBL/GenBank/DDBJ whole genome shotgun (WGS) entry which is preliminary data.</text>
</comment>
<dbReference type="CDD" id="cd00075">
    <property type="entry name" value="HATPase"/>
    <property type="match status" value="1"/>
</dbReference>
<evidence type="ECO:0000313" key="11">
    <source>
        <dbReference type="Proteomes" id="UP000886858"/>
    </source>
</evidence>
<feature type="transmembrane region" description="Helical" evidence="8">
    <location>
        <begin position="40"/>
        <end position="61"/>
    </location>
</feature>
<dbReference type="Proteomes" id="UP000886858">
    <property type="component" value="Unassembled WGS sequence"/>
</dbReference>
<dbReference type="CDD" id="cd00082">
    <property type="entry name" value="HisKA"/>
    <property type="match status" value="1"/>
</dbReference>
<dbReference type="InterPro" id="IPR004358">
    <property type="entry name" value="Sig_transdc_His_kin-like_C"/>
</dbReference>
<name>A0A9D2I776_9FIRM</name>
<dbReference type="InterPro" id="IPR003594">
    <property type="entry name" value="HATPase_dom"/>
</dbReference>
<dbReference type="Gene3D" id="1.10.287.130">
    <property type="match status" value="1"/>
</dbReference>
<reference evidence="10" key="2">
    <citation type="submission" date="2021-04" db="EMBL/GenBank/DDBJ databases">
        <authorList>
            <person name="Gilroy R."/>
        </authorList>
    </citation>
    <scope>NUCLEOTIDE SEQUENCE</scope>
    <source>
        <strain evidence="10">CHK179-7159</strain>
    </source>
</reference>
<dbReference type="Pfam" id="PF00512">
    <property type="entry name" value="HisKA"/>
    <property type="match status" value="1"/>
</dbReference>
<comment type="subcellular location">
    <subcellularLocation>
        <location evidence="2">Membrane</location>
    </subcellularLocation>
</comment>
<evidence type="ECO:0000256" key="6">
    <source>
        <dbReference type="ARBA" id="ARBA00022777"/>
    </source>
</evidence>
<keyword evidence="7" id="KW-0902">Two-component regulatory system</keyword>
<comment type="catalytic activity">
    <reaction evidence="1">
        <text>ATP + protein L-histidine = ADP + protein N-phospho-L-histidine.</text>
        <dbReference type="EC" id="2.7.13.3"/>
    </reaction>
</comment>
<dbReference type="AlphaFoldDB" id="A0A9D2I776"/>
<sequence length="354" mass="39738">MKILVNRKIKGLFIRILLALIFFTLISVVCTFLLPGHAALYVLLSCTGAGLSILVFLYLYFREQDRIMEEAAAQIRDYLSGDTDARISCDEEGGLYRLFHEVNSLVSILNAHAENEKRAKLFLKDIISDISHQLKTPLASLNIYNGILQEETADAAELREFTELSEQELDRIENLVQNLLKITRLDAGTILFEKADENVSDMMYSVKKHFSWRAEQEGKTLSLSGDETITLFCDRTWLMEAVSNLVKNAFDHTRKGCTIRIEWRAFASIVQIVVRDDGSGIHPEDLPHIFKRFYRSRFPLNDSADRPSADAQGIGLGLPLAKAVVEAHNGTIEVDSEPGAGTAFTLNFLIPAKL</sequence>
<evidence type="ECO:0000256" key="1">
    <source>
        <dbReference type="ARBA" id="ARBA00000085"/>
    </source>
</evidence>
<dbReference type="PROSITE" id="PS50109">
    <property type="entry name" value="HIS_KIN"/>
    <property type="match status" value="1"/>
</dbReference>
<keyword evidence="8" id="KW-1133">Transmembrane helix</keyword>
<evidence type="ECO:0000256" key="4">
    <source>
        <dbReference type="ARBA" id="ARBA00022553"/>
    </source>
</evidence>
<dbReference type="SUPFAM" id="SSF47384">
    <property type="entry name" value="Homodimeric domain of signal transducing histidine kinase"/>
    <property type="match status" value="1"/>
</dbReference>
<dbReference type="GO" id="GO:0016036">
    <property type="term" value="P:cellular response to phosphate starvation"/>
    <property type="evidence" value="ECO:0007669"/>
    <property type="project" value="TreeGrafter"/>
</dbReference>
<evidence type="ECO:0000256" key="8">
    <source>
        <dbReference type="SAM" id="Phobius"/>
    </source>
</evidence>
<reference evidence="10" key="1">
    <citation type="journal article" date="2021" name="PeerJ">
        <title>Extensive microbial diversity within the chicken gut microbiome revealed by metagenomics and culture.</title>
        <authorList>
            <person name="Gilroy R."/>
            <person name="Ravi A."/>
            <person name="Getino M."/>
            <person name="Pursley I."/>
            <person name="Horton D.L."/>
            <person name="Alikhan N.F."/>
            <person name="Baker D."/>
            <person name="Gharbi K."/>
            <person name="Hall N."/>
            <person name="Watson M."/>
            <person name="Adriaenssens E.M."/>
            <person name="Foster-Nyarko E."/>
            <person name="Jarju S."/>
            <person name="Secka A."/>
            <person name="Antonio M."/>
            <person name="Oren A."/>
            <person name="Chaudhuri R.R."/>
            <person name="La Ragione R."/>
            <person name="Hildebrand F."/>
            <person name="Pallen M.J."/>
        </authorList>
    </citation>
    <scope>NUCLEOTIDE SEQUENCE</scope>
    <source>
        <strain evidence="10">CHK179-7159</strain>
    </source>
</reference>
<evidence type="ECO:0000259" key="9">
    <source>
        <dbReference type="PROSITE" id="PS50109"/>
    </source>
</evidence>
<dbReference type="SMART" id="SM00388">
    <property type="entry name" value="HisKA"/>
    <property type="match status" value="1"/>
</dbReference>
<protein>
    <recommendedName>
        <fullName evidence="3">histidine kinase</fullName>
        <ecNumber evidence="3">2.7.13.3</ecNumber>
    </recommendedName>
</protein>
<gene>
    <name evidence="10" type="ORF">H9717_16040</name>
</gene>
<keyword evidence="4" id="KW-0597">Phosphoprotein</keyword>
<evidence type="ECO:0000256" key="5">
    <source>
        <dbReference type="ARBA" id="ARBA00022679"/>
    </source>
</evidence>
<dbReference type="PANTHER" id="PTHR45453:SF1">
    <property type="entry name" value="PHOSPHATE REGULON SENSOR PROTEIN PHOR"/>
    <property type="match status" value="1"/>
</dbReference>
<dbReference type="Gene3D" id="3.30.565.10">
    <property type="entry name" value="Histidine kinase-like ATPase, C-terminal domain"/>
    <property type="match status" value="1"/>
</dbReference>
<keyword evidence="6 10" id="KW-0418">Kinase</keyword>
<dbReference type="GO" id="GO:0000155">
    <property type="term" value="F:phosphorelay sensor kinase activity"/>
    <property type="evidence" value="ECO:0007669"/>
    <property type="project" value="InterPro"/>
</dbReference>
<evidence type="ECO:0000256" key="2">
    <source>
        <dbReference type="ARBA" id="ARBA00004370"/>
    </source>
</evidence>
<dbReference type="InterPro" id="IPR005467">
    <property type="entry name" value="His_kinase_dom"/>
</dbReference>
<dbReference type="InterPro" id="IPR036097">
    <property type="entry name" value="HisK_dim/P_sf"/>
</dbReference>
<keyword evidence="8" id="KW-0472">Membrane</keyword>
<dbReference type="EC" id="2.7.13.3" evidence="3"/>
<dbReference type="PRINTS" id="PR00344">
    <property type="entry name" value="BCTRLSENSOR"/>
</dbReference>
<dbReference type="PANTHER" id="PTHR45453">
    <property type="entry name" value="PHOSPHATE REGULON SENSOR PROTEIN PHOR"/>
    <property type="match status" value="1"/>
</dbReference>
<dbReference type="GO" id="GO:0005886">
    <property type="term" value="C:plasma membrane"/>
    <property type="evidence" value="ECO:0007669"/>
    <property type="project" value="TreeGrafter"/>
</dbReference>
<dbReference type="GO" id="GO:0004721">
    <property type="term" value="F:phosphoprotein phosphatase activity"/>
    <property type="evidence" value="ECO:0007669"/>
    <property type="project" value="TreeGrafter"/>
</dbReference>
<evidence type="ECO:0000256" key="7">
    <source>
        <dbReference type="ARBA" id="ARBA00023012"/>
    </source>
</evidence>
<keyword evidence="5" id="KW-0808">Transferase</keyword>